<keyword evidence="3 8" id="KW-1134">Transmembrane beta strand</keyword>
<comment type="similarity">
    <text evidence="8 9">Belongs to the TonB-dependent receptor family.</text>
</comment>
<evidence type="ECO:0000259" key="12">
    <source>
        <dbReference type="Pfam" id="PF07715"/>
    </source>
</evidence>
<dbReference type="PANTHER" id="PTHR47234:SF2">
    <property type="entry name" value="TONB-DEPENDENT RECEPTOR"/>
    <property type="match status" value="1"/>
</dbReference>
<evidence type="ECO:0000256" key="9">
    <source>
        <dbReference type="RuleBase" id="RU003357"/>
    </source>
</evidence>
<evidence type="ECO:0000256" key="3">
    <source>
        <dbReference type="ARBA" id="ARBA00022452"/>
    </source>
</evidence>
<evidence type="ECO:0000256" key="2">
    <source>
        <dbReference type="ARBA" id="ARBA00022448"/>
    </source>
</evidence>
<keyword evidence="14" id="KW-1185">Reference proteome</keyword>
<evidence type="ECO:0000256" key="10">
    <source>
        <dbReference type="SAM" id="MobiDB-lite"/>
    </source>
</evidence>
<name>A0A974NVJ8_9SPHN</name>
<evidence type="ECO:0000256" key="7">
    <source>
        <dbReference type="ARBA" id="ARBA00023237"/>
    </source>
</evidence>
<dbReference type="InterPro" id="IPR000531">
    <property type="entry name" value="Beta-barrel_TonB"/>
</dbReference>
<keyword evidence="2 8" id="KW-0813">Transport</keyword>
<dbReference type="InterPro" id="IPR037066">
    <property type="entry name" value="Plug_dom_sf"/>
</dbReference>
<evidence type="ECO:0000256" key="6">
    <source>
        <dbReference type="ARBA" id="ARBA00023136"/>
    </source>
</evidence>
<evidence type="ECO:0000259" key="11">
    <source>
        <dbReference type="Pfam" id="PF00593"/>
    </source>
</evidence>
<keyword evidence="6 8" id="KW-0472">Membrane</keyword>
<evidence type="ECO:0000313" key="14">
    <source>
        <dbReference type="Proteomes" id="UP000595894"/>
    </source>
</evidence>
<dbReference type="SUPFAM" id="SSF56935">
    <property type="entry name" value="Porins"/>
    <property type="match status" value="1"/>
</dbReference>
<dbReference type="Pfam" id="PF00593">
    <property type="entry name" value="TonB_dep_Rec_b-barrel"/>
    <property type="match status" value="1"/>
</dbReference>
<keyword evidence="4 8" id="KW-0812">Transmembrane</keyword>
<dbReference type="Pfam" id="PF07715">
    <property type="entry name" value="Plug"/>
    <property type="match status" value="1"/>
</dbReference>
<reference evidence="14" key="1">
    <citation type="submission" date="2020-09" db="EMBL/GenBank/DDBJ databases">
        <title>Sphingomonas sp., a new species isolated from pork steak.</title>
        <authorList>
            <person name="Heidler von Heilborn D."/>
        </authorList>
    </citation>
    <scope>NUCLEOTIDE SEQUENCE [LARGE SCALE GENOMIC DNA]</scope>
</reference>
<dbReference type="KEGG" id="sari:H5J25_02310"/>
<dbReference type="Proteomes" id="UP000595894">
    <property type="component" value="Chromosome"/>
</dbReference>
<accession>A0A974NVJ8</accession>
<evidence type="ECO:0000256" key="5">
    <source>
        <dbReference type="ARBA" id="ARBA00023077"/>
    </source>
</evidence>
<feature type="domain" description="TonB-dependent receptor-like beta-barrel" evidence="11">
    <location>
        <begin position="507"/>
        <end position="961"/>
    </location>
</feature>
<dbReference type="Gene3D" id="2.170.130.10">
    <property type="entry name" value="TonB-dependent receptor, plug domain"/>
    <property type="match status" value="1"/>
</dbReference>
<evidence type="ECO:0000256" key="1">
    <source>
        <dbReference type="ARBA" id="ARBA00004571"/>
    </source>
</evidence>
<dbReference type="AlphaFoldDB" id="A0A974NVJ8"/>
<dbReference type="InterPro" id="IPR039426">
    <property type="entry name" value="TonB-dep_rcpt-like"/>
</dbReference>
<sequence length="995" mass="104189">MNADSQIAGQLPVDPEPLPDTADSGTENIIVTGSLIRGSREDSAVPVDVIGARELQNQGSPSALDLIKNLSVSSGVVGESNQGDSRANGAEGVANINLRGLGPARTLVLLNGKRLVNAGLNIPAVDVNLLPSGAIGRIEILKDGAAATYGSDAIGGVVNFITREQEGFLASGSYRHIRGSAGDYDGAISFGHSGDGFTFLAAFGYQHRSTLESIDRDYTTRPYADNPQGGYTGGGSPGNFDFNGPTGGSAYRADLGCTSLGGFRSLTGSTTDRCSTQYGLYTNLVNPENRYQAYLDAKFDLTDSLKLNLSALYGWSRALYSTTPSVLPTQAPSANAQGGGSGMYVIPTYSPALRDYCTTYGASAGCNIDASGLPVSPATSLPVLFRPFLVGGNPLFATDNDRGSARAGRESESVRLTAGLTYDLAPHISMDLGGTYSQYDRWVDGNDNFVDLLQNALAGFGGPNCAYATTASRAVLTPAQITALAGKNGCTFFNPFSTGIPGNTITGVSNANYAGIRNPAGYDLTPGAGLINDSATIANFYRPTRAHSRTALYVVDAVISGKSGLQLPGGDTGFAVGGQYRKNTYSIAYSATRSLGVYPCPGRILNPAATCQIQTGGLGFIGSDFDRASQSDVYAGFVELQLPITSFINVQLSARYEDYRGVIGSTLDPQARIKIKINDWLSLRGGAGTTFRSPPSQSLVGTLTTLQGINGTFRAVDVVGNPELKPENATTYNGGVIVDAGGLTASIDYWRYDFKGPLESEPVQGIVNAVFGASGTANCSNPAFANLLARFTFSAAGCGVANVQRLRTFLINSADVRTSGVDFQAQFKTPVGGGNATIGANGSYTFEYKIADQTVEGIVVQPAFDAAGLLNYQTTAYPLPKLKGQAFLQYEGGIHALRLQLNYIGKYTDQRGAAIFGPNTANLAGSSVTGGKNLAAFPTIDVTYRVNLPSGTTVAITGQNVFNRNPPFARLDQNYDPFTASPLGATVKLGVSQKF</sequence>
<evidence type="ECO:0000256" key="4">
    <source>
        <dbReference type="ARBA" id="ARBA00022692"/>
    </source>
</evidence>
<dbReference type="RefSeq" id="WP_202094359.1">
    <property type="nucleotide sequence ID" value="NZ_CP061035.1"/>
</dbReference>
<dbReference type="PANTHER" id="PTHR47234">
    <property type="match status" value="1"/>
</dbReference>
<evidence type="ECO:0000313" key="13">
    <source>
        <dbReference type="EMBL" id="QQV77655.1"/>
    </source>
</evidence>
<dbReference type="PROSITE" id="PS52016">
    <property type="entry name" value="TONB_DEPENDENT_REC_3"/>
    <property type="match status" value="1"/>
</dbReference>
<keyword evidence="13" id="KW-0675">Receptor</keyword>
<protein>
    <submittedName>
        <fullName evidence="13">TonB-dependent receptor</fullName>
    </submittedName>
</protein>
<feature type="domain" description="TonB-dependent receptor plug" evidence="12">
    <location>
        <begin position="41"/>
        <end position="157"/>
    </location>
</feature>
<proteinExistence type="inferred from homology"/>
<dbReference type="InterPro" id="IPR036942">
    <property type="entry name" value="Beta-barrel_TonB_sf"/>
</dbReference>
<dbReference type="InterPro" id="IPR012910">
    <property type="entry name" value="Plug_dom"/>
</dbReference>
<evidence type="ECO:0000256" key="8">
    <source>
        <dbReference type="PROSITE-ProRule" id="PRU01360"/>
    </source>
</evidence>
<keyword evidence="7 8" id="KW-0998">Cell outer membrane</keyword>
<organism evidence="13 14">
    <name type="scientific">Sphingomonas aliaeris</name>
    <dbReference type="NCBI Taxonomy" id="2759526"/>
    <lineage>
        <taxon>Bacteria</taxon>
        <taxon>Pseudomonadati</taxon>
        <taxon>Pseudomonadota</taxon>
        <taxon>Alphaproteobacteria</taxon>
        <taxon>Sphingomonadales</taxon>
        <taxon>Sphingomonadaceae</taxon>
        <taxon>Sphingomonas</taxon>
    </lineage>
</organism>
<keyword evidence="5 9" id="KW-0798">TonB box</keyword>
<feature type="region of interest" description="Disordered" evidence="10">
    <location>
        <begin position="222"/>
        <end position="243"/>
    </location>
</feature>
<feature type="region of interest" description="Disordered" evidence="10">
    <location>
        <begin position="1"/>
        <end position="25"/>
    </location>
</feature>
<dbReference type="EMBL" id="CP061035">
    <property type="protein sequence ID" value="QQV77655.1"/>
    <property type="molecule type" value="Genomic_DNA"/>
</dbReference>
<gene>
    <name evidence="13" type="ORF">H5J25_02310</name>
</gene>
<comment type="subcellular location">
    <subcellularLocation>
        <location evidence="1 8">Cell outer membrane</location>
        <topology evidence="1 8">Multi-pass membrane protein</topology>
    </subcellularLocation>
</comment>
<dbReference type="Gene3D" id="2.40.170.20">
    <property type="entry name" value="TonB-dependent receptor, beta-barrel domain"/>
    <property type="match status" value="1"/>
</dbReference>
<dbReference type="GO" id="GO:0009279">
    <property type="term" value="C:cell outer membrane"/>
    <property type="evidence" value="ECO:0007669"/>
    <property type="project" value="UniProtKB-SubCell"/>
</dbReference>